<accession>D9SDC0</accession>
<name>D9SDC0_GALCS</name>
<dbReference type="AlphaFoldDB" id="D9SDC0"/>
<dbReference type="OrthoDB" id="3540556at2"/>
<evidence type="ECO:0000313" key="3">
    <source>
        <dbReference type="EMBL" id="ADL56718.1"/>
    </source>
</evidence>
<dbReference type="RefSeq" id="WP_013292690.1">
    <property type="nucleotide sequence ID" value="NC_014394.1"/>
</dbReference>
<dbReference type="HOGENOM" id="CLU_1852284_0_0_4"/>
<organism evidence="3 4">
    <name type="scientific">Gallionella capsiferriformans (strain ES-2)</name>
    <name type="common">Gallionella ferruginea capsiferriformans (strain ES-2)</name>
    <dbReference type="NCBI Taxonomy" id="395494"/>
    <lineage>
        <taxon>Bacteria</taxon>
        <taxon>Pseudomonadati</taxon>
        <taxon>Pseudomonadota</taxon>
        <taxon>Betaproteobacteria</taxon>
        <taxon>Nitrosomonadales</taxon>
        <taxon>Gallionellaceae</taxon>
        <taxon>Gallionella</taxon>
    </lineage>
</organism>
<dbReference type="EMBL" id="CP002159">
    <property type="protein sequence ID" value="ADL54749.1"/>
    <property type="molecule type" value="Genomic_DNA"/>
</dbReference>
<dbReference type="eggNOG" id="ENOG50347JT">
    <property type="taxonomic scope" value="Bacteria"/>
</dbReference>
<keyword evidence="4" id="KW-1185">Reference proteome</keyword>
<feature type="chain" id="PRO_5007913336" evidence="1">
    <location>
        <begin position="29"/>
        <end position="138"/>
    </location>
</feature>
<gene>
    <name evidence="2" type="ordered locus">Galf_0710</name>
    <name evidence="3" type="ordered locus">Galf_2723</name>
</gene>
<dbReference type="KEGG" id="gca:Galf_2723"/>
<dbReference type="STRING" id="395494.Galf_0710"/>
<protein>
    <submittedName>
        <fullName evidence="3">Uncharacterized protein</fullName>
    </submittedName>
</protein>
<evidence type="ECO:0000256" key="1">
    <source>
        <dbReference type="SAM" id="SignalP"/>
    </source>
</evidence>
<reference evidence="3 4" key="1">
    <citation type="submission" date="2010-08" db="EMBL/GenBank/DDBJ databases">
        <title>Complete sequence of Gallionella capsiferriformans ES-2.</title>
        <authorList>
            <consortium name="US DOE Joint Genome Institute"/>
            <person name="Lucas S."/>
            <person name="Copeland A."/>
            <person name="Lapidus A."/>
            <person name="Cheng J.-F."/>
            <person name="Bruce D."/>
            <person name="Goodwin L."/>
            <person name="Pitluck S."/>
            <person name="Chertkov O."/>
            <person name="Davenport K.W."/>
            <person name="Detter J.C."/>
            <person name="Han C."/>
            <person name="Tapia R."/>
            <person name="Land M."/>
            <person name="Hauser L."/>
            <person name="Chang Y.-J."/>
            <person name="Jeffries C."/>
            <person name="Kyrpides N."/>
            <person name="Ivanova N."/>
            <person name="Mikhailova N."/>
            <person name="Shelobolina E.S."/>
            <person name="Picardal F."/>
            <person name="Roden E."/>
            <person name="Emerson D."/>
            <person name="Woyke T."/>
        </authorList>
    </citation>
    <scope>NUCLEOTIDE SEQUENCE [LARGE SCALE GENOMIC DNA]</scope>
    <source>
        <strain evidence="3 4">ES-2</strain>
    </source>
</reference>
<proteinExistence type="predicted"/>
<evidence type="ECO:0000313" key="2">
    <source>
        <dbReference type="EMBL" id="ADL54749.1"/>
    </source>
</evidence>
<keyword evidence="1" id="KW-0732">Signal</keyword>
<sequence length="138" mass="15172" precursor="true">MLKKYLSSFAFATLIAFVHNGLITTCDAAEIAPQISNERGIKVTTALQAIPADAKTWTFEVTLETHTQALSDDLTKSATLIVDGKQYLPLAWDGAPPGGHHRKGLLRFKAVAPQPRSMELQIRLAGDKSPRSFKWLIK</sequence>
<dbReference type="Proteomes" id="UP000001235">
    <property type="component" value="Chromosome"/>
</dbReference>
<dbReference type="EMBL" id="CP002159">
    <property type="protein sequence ID" value="ADL56718.1"/>
    <property type="molecule type" value="Genomic_DNA"/>
</dbReference>
<evidence type="ECO:0000313" key="4">
    <source>
        <dbReference type="Proteomes" id="UP000001235"/>
    </source>
</evidence>
<feature type="signal peptide" evidence="1">
    <location>
        <begin position="1"/>
        <end position="28"/>
    </location>
</feature>
<dbReference type="KEGG" id="gca:Galf_0710"/>